<dbReference type="Proteomes" id="UP000510721">
    <property type="component" value="Chromosome"/>
</dbReference>
<proteinExistence type="predicted"/>
<evidence type="ECO:0000313" key="2">
    <source>
        <dbReference type="Proteomes" id="UP000510721"/>
    </source>
</evidence>
<sequence>MVRIVFVALCLTLSIAAGAALGDEPVDTAQSVIRAQIKAFLDDDADTAYSFASPAIRTKFPDKIIFFDMVKRSYQHLYRPGNFAFGRSKIVGEEVFQEVLISGSDGKDWTAIYDLIHQPDGSYKINGVMMLQTASGPQL</sequence>
<protein>
    <submittedName>
        <fullName evidence="1">DUF4864 domain-containing protein</fullName>
    </submittedName>
</protein>
<dbReference type="KEGG" id="emx:FKV68_09850"/>
<gene>
    <name evidence="1" type="ORF">FKV68_09850</name>
</gene>
<dbReference type="InterPro" id="IPR032347">
    <property type="entry name" value="DUF4864"/>
</dbReference>
<reference evidence="1 2" key="1">
    <citation type="submission" date="2019-06" db="EMBL/GenBank/DDBJ databases">
        <title>Complete genome sequence of Ensifer mexicanus ITTG R7 isolated from nodules of Acacia angustissima (Mill.) Kuntze.</title>
        <authorList>
            <person name="Rincon-Rosales R."/>
            <person name="Rogel M.A."/>
            <person name="Guerrero G."/>
            <person name="Rincon-Molina C.I."/>
            <person name="Lopez-Lopez A."/>
            <person name="Martinez-Romero E."/>
        </authorList>
    </citation>
    <scope>NUCLEOTIDE SEQUENCE [LARGE SCALE GENOMIC DNA]</scope>
    <source>
        <strain evidence="1 2">ITTG R7</strain>
    </source>
</reference>
<dbReference type="Pfam" id="PF16156">
    <property type="entry name" value="DUF4864"/>
    <property type="match status" value="1"/>
</dbReference>
<dbReference type="RefSeq" id="WP_180941271.1">
    <property type="nucleotide sequence ID" value="NZ_CP041238.1"/>
</dbReference>
<organism evidence="1 2">
    <name type="scientific">Sinorhizobium mexicanum</name>
    <dbReference type="NCBI Taxonomy" id="375549"/>
    <lineage>
        <taxon>Bacteria</taxon>
        <taxon>Pseudomonadati</taxon>
        <taxon>Pseudomonadota</taxon>
        <taxon>Alphaproteobacteria</taxon>
        <taxon>Hyphomicrobiales</taxon>
        <taxon>Rhizobiaceae</taxon>
        <taxon>Sinorhizobium/Ensifer group</taxon>
        <taxon>Sinorhizobium</taxon>
    </lineage>
</organism>
<name>A0A859QK56_9HYPH</name>
<evidence type="ECO:0000313" key="1">
    <source>
        <dbReference type="EMBL" id="QLL61727.1"/>
    </source>
</evidence>
<dbReference type="EMBL" id="CP041238">
    <property type="protein sequence ID" value="QLL61727.1"/>
    <property type="molecule type" value="Genomic_DNA"/>
</dbReference>
<accession>A0A859QK56</accession>
<keyword evidence="2" id="KW-1185">Reference proteome</keyword>
<dbReference type="AlphaFoldDB" id="A0A859QK56"/>